<organism evidence="2">
    <name type="scientific">Chromera velia CCMP2878</name>
    <dbReference type="NCBI Taxonomy" id="1169474"/>
    <lineage>
        <taxon>Eukaryota</taxon>
        <taxon>Sar</taxon>
        <taxon>Alveolata</taxon>
        <taxon>Colpodellida</taxon>
        <taxon>Chromeraceae</taxon>
        <taxon>Chromera</taxon>
    </lineage>
</organism>
<feature type="compositionally biased region" description="Acidic residues" evidence="1">
    <location>
        <begin position="186"/>
        <end position="201"/>
    </location>
</feature>
<evidence type="ECO:0000313" key="2">
    <source>
        <dbReference type="EMBL" id="CEM48109.1"/>
    </source>
</evidence>
<dbReference type="AlphaFoldDB" id="A0A0G4HUK1"/>
<feature type="region of interest" description="Disordered" evidence="1">
    <location>
        <begin position="135"/>
        <end position="205"/>
    </location>
</feature>
<sequence>MQMTDSELALEEEQLIRKLELQKRHLASVKKHMDALRLQLHKKVAGRPVSPQARTLQAGALLPAAKTLASIIREFATNAPDNEPIVHAEIARAHFQDSVQRLLGFAAEALGSHGLPKSDTRLAAAGQRLAGEARRLGGSVRSDSHLLPASGSIDAFPKRAAPGTRQYEAKQRRRSSQKEGGYGEAGEGDEYDDEEEEEDYRDDLPPHGWSIYDAYAMSGFEEDLKGHGAGIEQIWWDKDKYRQWWWERVERENNRLEAFIPLAERDDEEFEEIFDTRVYGCEEEPCVHDEEHVYRLKMDEEERRRGASKKSVARERQRKSIWGRPQVKGPKPMDVGCILSYRMSPYTFMNWYSRWNSDPYKPAPGQEEGYPLHYYHGEDGYVEDEDEEDEYDEDEDEEYDDRGTDAQTMPEPPQQKQQKYSWKTSVSERRRTSHGRQGGGPIRPSLIETMRGRR</sequence>
<gene>
    <name evidence="2" type="ORF">Cvel_8665</name>
</gene>
<protein>
    <submittedName>
        <fullName evidence="2">Uncharacterized protein</fullName>
    </submittedName>
</protein>
<dbReference type="EMBL" id="CDMZ01003937">
    <property type="protein sequence ID" value="CEM48109.1"/>
    <property type="molecule type" value="Genomic_DNA"/>
</dbReference>
<feature type="compositionally biased region" description="Polar residues" evidence="1">
    <location>
        <begin position="414"/>
        <end position="425"/>
    </location>
</feature>
<proteinExistence type="predicted"/>
<feature type="compositionally biased region" description="Acidic residues" evidence="1">
    <location>
        <begin position="380"/>
        <end position="400"/>
    </location>
</feature>
<accession>A0A0G4HUK1</accession>
<feature type="region of interest" description="Disordered" evidence="1">
    <location>
        <begin position="366"/>
        <end position="454"/>
    </location>
</feature>
<reference evidence="2" key="1">
    <citation type="submission" date="2014-11" db="EMBL/GenBank/DDBJ databases">
        <authorList>
            <person name="Otto D Thomas"/>
            <person name="Naeem Raeece"/>
        </authorList>
    </citation>
    <scope>NUCLEOTIDE SEQUENCE</scope>
</reference>
<name>A0A0G4HUK1_9ALVE</name>
<dbReference type="VEuPathDB" id="CryptoDB:Cvel_8665"/>
<evidence type="ECO:0000256" key="1">
    <source>
        <dbReference type="SAM" id="MobiDB-lite"/>
    </source>
</evidence>